<dbReference type="EMBL" id="WJXZ01000004">
    <property type="protein sequence ID" value="MRS61207.1"/>
    <property type="molecule type" value="Genomic_DNA"/>
</dbReference>
<gene>
    <name evidence="2" type="ORF">GJJ30_07880</name>
</gene>
<comment type="caution">
    <text evidence="2">The sequence shown here is derived from an EMBL/GenBank/DDBJ whole genome shotgun (WGS) entry which is preliminary data.</text>
</comment>
<dbReference type="OrthoDB" id="958110at2"/>
<protein>
    <recommendedName>
        <fullName evidence="4">Lipocalin-like domain-containing protein</fullName>
    </recommendedName>
</protein>
<dbReference type="RefSeq" id="WP_154174610.1">
    <property type="nucleotide sequence ID" value="NZ_WJXZ01000004.1"/>
</dbReference>
<accession>A0A7K0EHC3</accession>
<reference evidence="2 3" key="1">
    <citation type="journal article" date="2018" name="Antonie Van Leeuwenhoek">
        <title>Larkinella terrae sp. nov., isolated from soil on Jeju Island, South Korea.</title>
        <authorList>
            <person name="Ten L.N."/>
            <person name="Jeon J."/>
            <person name="Park S.J."/>
            <person name="Park S."/>
            <person name="Lee S.Y."/>
            <person name="Kim M.K."/>
            <person name="Jung H.Y."/>
        </authorList>
    </citation>
    <scope>NUCLEOTIDE SEQUENCE [LARGE SCALE GENOMIC DNA]</scope>
    <source>
        <strain evidence="2 3">KCTC 52001</strain>
    </source>
</reference>
<dbReference type="AlphaFoldDB" id="A0A7K0EHC3"/>
<keyword evidence="1" id="KW-0732">Signal</keyword>
<sequence length="142" mass="15562">MKTLLASILLIFSTVISFAQCGKEVRLTTIKTEYLDGTGVVQRTVEEQSTIEIGKTEIVILPGGKADHKMTGTIQSTTCNWSVPYKEGKTVIKSVVTDPSGDPRHATLTIEGKADKVTFLMEVEEMPDRKILVSVDSFGEKK</sequence>
<evidence type="ECO:0000256" key="1">
    <source>
        <dbReference type="SAM" id="SignalP"/>
    </source>
</evidence>
<evidence type="ECO:0008006" key="4">
    <source>
        <dbReference type="Google" id="ProtNLM"/>
    </source>
</evidence>
<feature type="chain" id="PRO_5029588776" description="Lipocalin-like domain-containing protein" evidence="1">
    <location>
        <begin position="20"/>
        <end position="142"/>
    </location>
</feature>
<evidence type="ECO:0000313" key="3">
    <source>
        <dbReference type="Proteomes" id="UP000441754"/>
    </source>
</evidence>
<organism evidence="2 3">
    <name type="scientific">Larkinella terrae</name>
    <dbReference type="NCBI Taxonomy" id="2025311"/>
    <lineage>
        <taxon>Bacteria</taxon>
        <taxon>Pseudomonadati</taxon>
        <taxon>Bacteroidota</taxon>
        <taxon>Cytophagia</taxon>
        <taxon>Cytophagales</taxon>
        <taxon>Spirosomataceae</taxon>
        <taxon>Larkinella</taxon>
    </lineage>
</organism>
<name>A0A7K0EHC3_9BACT</name>
<evidence type="ECO:0000313" key="2">
    <source>
        <dbReference type="EMBL" id="MRS61207.1"/>
    </source>
</evidence>
<dbReference type="Proteomes" id="UP000441754">
    <property type="component" value="Unassembled WGS sequence"/>
</dbReference>
<proteinExistence type="predicted"/>
<feature type="signal peptide" evidence="1">
    <location>
        <begin position="1"/>
        <end position="19"/>
    </location>
</feature>
<keyword evidence="3" id="KW-1185">Reference proteome</keyword>